<feature type="transmembrane region" description="Helical" evidence="1">
    <location>
        <begin position="134"/>
        <end position="152"/>
    </location>
</feature>
<sequence length="216" mass="23454">MVRSWRPFRIIAENSRAYLVANALVFGLFLVGFAAGLAFPQLTEARREALDANGTTELVQSVFDNPWLFALVILGVNVIRMGALTIVAPSMIVPFAGLPLFGYWVVTTGVALVPPNDIGWVALIPHSVTLIIELQAYIVLLLGAYLLGRYWIRPDLAGVDTRRAAYRRGLQNLGWLVLLAAVLLVVGAVYEAFSLRYAVHPLAELLLASPGGAARS</sequence>
<evidence type="ECO:0000313" key="3">
    <source>
        <dbReference type="Proteomes" id="UP000036176"/>
    </source>
</evidence>
<dbReference type="OrthoDB" id="571348at2"/>
<feature type="transmembrane region" description="Helical" evidence="1">
    <location>
        <begin position="67"/>
        <end position="88"/>
    </location>
</feature>
<name>A0A0J6VMZ1_MYCCU</name>
<proteinExistence type="predicted"/>
<keyword evidence="1" id="KW-0472">Membrane</keyword>
<feature type="transmembrane region" description="Helical" evidence="1">
    <location>
        <begin position="95"/>
        <end position="114"/>
    </location>
</feature>
<dbReference type="RefSeq" id="WP_048421057.1">
    <property type="nucleotide sequence ID" value="NZ_JYNX01000073.1"/>
</dbReference>
<keyword evidence="1" id="KW-1133">Transmembrane helix</keyword>
<evidence type="ECO:0008006" key="4">
    <source>
        <dbReference type="Google" id="ProtNLM"/>
    </source>
</evidence>
<feature type="transmembrane region" description="Helical" evidence="1">
    <location>
        <begin position="20"/>
        <end position="39"/>
    </location>
</feature>
<evidence type="ECO:0000256" key="1">
    <source>
        <dbReference type="SAM" id="Phobius"/>
    </source>
</evidence>
<dbReference type="AlphaFoldDB" id="A0A0J6VMZ1"/>
<dbReference type="EMBL" id="JYNX01000073">
    <property type="protein sequence ID" value="KMO71549.1"/>
    <property type="molecule type" value="Genomic_DNA"/>
</dbReference>
<dbReference type="Pfam" id="PF01944">
    <property type="entry name" value="SpoIIM"/>
    <property type="match status" value="1"/>
</dbReference>
<comment type="caution">
    <text evidence="2">The sequence shown here is derived from an EMBL/GenBank/DDBJ whole genome shotgun (WGS) entry which is preliminary data.</text>
</comment>
<dbReference type="PATRIC" id="fig|1800.3.peg.5205"/>
<gene>
    <name evidence="2" type="ORF">MCHUDSM44219_05178</name>
</gene>
<dbReference type="Proteomes" id="UP000036176">
    <property type="component" value="Unassembled WGS sequence"/>
</dbReference>
<evidence type="ECO:0000313" key="2">
    <source>
        <dbReference type="EMBL" id="KMO71549.1"/>
    </source>
</evidence>
<keyword evidence="1" id="KW-0812">Transmembrane</keyword>
<keyword evidence="3" id="KW-1185">Reference proteome</keyword>
<feature type="transmembrane region" description="Helical" evidence="1">
    <location>
        <begin position="173"/>
        <end position="193"/>
    </location>
</feature>
<reference evidence="2 3" key="1">
    <citation type="journal article" date="2015" name="Genome Biol. Evol.">
        <title>Characterization of Three Mycobacterium spp. with Potential Use in Bioremediation by Genome Sequencing and Comparative Genomics.</title>
        <authorList>
            <person name="Das S."/>
            <person name="Pettersson B.M."/>
            <person name="Behra P.R."/>
            <person name="Ramesh M."/>
            <person name="Dasgupta S."/>
            <person name="Bhattacharya A."/>
            <person name="Kirsebom L.A."/>
        </authorList>
    </citation>
    <scope>NUCLEOTIDE SEQUENCE [LARGE SCALE GENOMIC DNA]</scope>
    <source>
        <strain evidence="2 3">DSM 44219</strain>
    </source>
</reference>
<organism evidence="2 3">
    <name type="scientific">Mycolicibacterium chubuense</name>
    <name type="common">Mycobacterium chubuense</name>
    <dbReference type="NCBI Taxonomy" id="1800"/>
    <lineage>
        <taxon>Bacteria</taxon>
        <taxon>Bacillati</taxon>
        <taxon>Actinomycetota</taxon>
        <taxon>Actinomycetes</taxon>
        <taxon>Mycobacteriales</taxon>
        <taxon>Mycobacteriaceae</taxon>
        <taxon>Mycolicibacterium</taxon>
    </lineage>
</organism>
<dbReference type="InterPro" id="IPR002798">
    <property type="entry name" value="SpoIIM-like"/>
</dbReference>
<accession>A0A0J6VMZ1</accession>
<protein>
    <recommendedName>
        <fullName evidence="4">Stage II sporulation protein M</fullName>
    </recommendedName>
</protein>